<dbReference type="EnsemblPlants" id="AUR62020313-RA">
    <property type="protein sequence ID" value="AUR62020313-RA:cds"/>
    <property type="gene ID" value="AUR62020313"/>
</dbReference>
<dbReference type="GO" id="GO:0004497">
    <property type="term" value="F:monooxygenase activity"/>
    <property type="evidence" value="ECO:0007669"/>
    <property type="project" value="UniProtKB-KW"/>
</dbReference>
<evidence type="ECO:0000256" key="6">
    <source>
        <dbReference type="ARBA" id="ARBA00022723"/>
    </source>
</evidence>
<dbReference type="Gene3D" id="1.10.630.10">
    <property type="entry name" value="Cytochrome P450"/>
    <property type="match status" value="1"/>
</dbReference>
<keyword evidence="7" id="KW-1133">Transmembrane helix</keyword>
<evidence type="ECO:0000256" key="9">
    <source>
        <dbReference type="ARBA" id="ARBA00023004"/>
    </source>
</evidence>
<dbReference type="GO" id="GO:0016705">
    <property type="term" value="F:oxidoreductase activity, acting on paired donors, with incorporation or reduction of molecular oxygen"/>
    <property type="evidence" value="ECO:0007669"/>
    <property type="project" value="InterPro"/>
</dbReference>
<keyword evidence="5" id="KW-0812">Transmembrane</keyword>
<dbReference type="GO" id="GO:0016020">
    <property type="term" value="C:membrane"/>
    <property type="evidence" value="ECO:0007669"/>
    <property type="project" value="UniProtKB-SubCell"/>
</dbReference>
<dbReference type="InterPro" id="IPR001128">
    <property type="entry name" value="Cyt_P450"/>
</dbReference>
<evidence type="ECO:0000313" key="13">
    <source>
        <dbReference type="EnsemblPlants" id="AUR62020313-RA:cds"/>
    </source>
</evidence>
<evidence type="ECO:0000256" key="8">
    <source>
        <dbReference type="ARBA" id="ARBA00023002"/>
    </source>
</evidence>
<dbReference type="GO" id="GO:0005506">
    <property type="term" value="F:iron ion binding"/>
    <property type="evidence" value="ECO:0007669"/>
    <property type="project" value="InterPro"/>
</dbReference>
<evidence type="ECO:0000256" key="7">
    <source>
        <dbReference type="ARBA" id="ARBA00022989"/>
    </source>
</evidence>
<name>A0A803LXW2_CHEQI</name>
<feature type="chain" id="PRO_5030514968" description="Cytochrome P450" evidence="12">
    <location>
        <begin position="18"/>
        <end position="201"/>
    </location>
</feature>
<dbReference type="OMA" id="PMRENEV"/>
<protein>
    <recommendedName>
        <fullName evidence="15">Cytochrome P450</fullName>
    </recommendedName>
</protein>
<sequence>MLIFFLLLAVLSTTFLAIILSKNNKKRRFRPPPGPKGLPLIGNLHRFESSNTHVYYSKLGKVYGPIIALRLMSKPMVVIQSARLATEVLQTHDKNLCNRPLSAGGKRLSYGGLDIALSPYSKYLREMKKILYVHLLSSKKVESFAPIRQEEVSRLIQEVSSLSSSSKVVNLSKLVLRFSCSTSGRITLGKTFMFLHYLSAF</sequence>
<evidence type="ECO:0008006" key="15">
    <source>
        <dbReference type="Google" id="ProtNLM"/>
    </source>
</evidence>
<keyword evidence="4" id="KW-0349">Heme</keyword>
<feature type="signal peptide" evidence="12">
    <location>
        <begin position="1"/>
        <end position="17"/>
    </location>
</feature>
<keyword evidence="9" id="KW-0408">Iron</keyword>
<keyword evidence="12" id="KW-0732">Signal</keyword>
<dbReference type="SUPFAM" id="SSF48264">
    <property type="entry name" value="Cytochrome P450"/>
    <property type="match status" value="1"/>
</dbReference>
<comment type="cofactor">
    <cofactor evidence="1">
        <name>heme</name>
        <dbReference type="ChEBI" id="CHEBI:30413"/>
    </cofactor>
</comment>
<dbReference type="Proteomes" id="UP000596660">
    <property type="component" value="Unplaced"/>
</dbReference>
<evidence type="ECO:0000256" key="4">
    <source>
        <dbReference type="ARBA" id="ARBA00022617"/>
    </source>
</evidence>
<evidence type="ECO:0000256" key="5">
    <source>
        <dbReference type="ARBA" id="ARBA00022692"/>
    </source>
</evidence>
<evidence type="ECO:0000256" key="11">
    <source>
        <dbReference type="ARBA" id="ARBA00023136"/>
    </source>
</evidence>
<keyword evidence="8" id="KW-0560">Oxidoreductase</keyword>
<dbReference type="AlphaFoldDB" id="A0A803LXW2"/>
<evidence type="ECO:0000256" key="3">
    <source>
        <dbReference type="ARBA" id="ARBA00010617"/>
    </source>
</evidence>
<keyword evidence="6" id="KW-0479">Metal-binding</keyword>
<keyword evidence="14" id="KW-1185">Reference proteome</keyword>
<organism evidence="13 14">
    <name type="scientific">Chenopodium quinoa</name>
    <name type="common">Quinoa</name>
    <dbReference type="NCBI Taxonomy" id="63459"/>
    <lineage>
        <taxon>Eukaryota</taxon>
        <taxon>Viridiplantae</taxon>
        <taxon>Streptophyta</taxon>
        <taxon>Embryophyta</taxon>
        <taxon>Tracheophyta</taxon>
        <taxon>Spermatophyta</taxon>
        <taxon>Magnoliopsida</taxon>
        <taxon>eudicotyledons</taxon>
        <taxon>Gunneridae</taxon>
        <taxon>Pentapetalae</taxon>
        <taxon>Caryophyllales</taxon>
        <taxon>Chenopodiaceae</taxon>
        <taxon>Chenopodioideae</taxon>
        <taxon>Atripliceae</taxon>
        <taxon>Chenopodium</taxon>
    </lineage>
</organism>
<keyword evidence="11" id="KW-0472">Membrane</keyword>
<dbReference type="PANTHER" id="PTHR47955">
    <property type="entry name" value="CYTOCHROME P450 FAMILY 71 PROTEIN"/>
    <property type="match status" value="1"/>
</dbReference>
<dbReference type="GO" id="GO:0020037">
    <property type="term" value="F:heme binding"/>
    <property type="evidence" value="ECO:0007669"/>
    <property type="project" value="InterPro"/>
</dbReference>
<reference evidence="13" key="2">
    <citation type="submission" date="2021-03" db="UniProtKB">
        <authorList>
            <consortium name="EnsemblPlants"/>
        </authorList>
    </citation>
    <scope>IDENTIFICATION</scope>
</reference>
<accession>A0A803LXW2</accession>
<evidence type="ECO:0000256" key="12">
    <source>
        <dbReference type="SAM" id="SignalP"/>
    </source>
</evidence>
<evidence type="ECO:0000313" key="14">
    <source>
        <dbReference type="Proteomes" id="UP000596660"/>
    </source>
</evidence>
<dbReference type="PANTHER" id="PTHR47955:SF22">
    <property type="entry name" value="CYTOCHROME P450 83B1-LIKE"/>
    <property type="match status" value="1"/>
</dbReference>
<evidence type="ECO:0000256" key="10">
    <source>
        <dbReference type="ARBA" id="ARBA00023033"/>
    </source>
</evidence>
<comment type="similarity">
    <text evidence="3">Belongs to the cytochrome P450 family.</text>
</comment>
<evidence type="ECO:0000256" key="1">
    <source>
        <dbReference type="ARBA" id="ARBA00001971"/>
    </source>
</evidence>
<proteinExistence type="inferred from homology"/>
<dbReference type="Pfam" id="PF00067">
    <property type="entry name" value="p450"/>
    <property type="match status" value="1"/>
</dbReference>
<reference evidence="13" key="1">
    <citation type="journal article" date="2017" name="Nature">
        <title>The genome of Chenopodium quinoa.</title>
        <authorList>
            <person name="Jarvis D.E."/>
            <person name="Ho Y.S."/>
            <person name="Lightfoot D.J."/>
            <person name="Schmoeckel S.M."/>
            <person name="Li B."/>
            <person name="Borm T.J.A."/>
            <person name="Ohyanagi H."/>
            <person name="Mineta K."/>
            <person name="Michell C.T."/>
            <person name="Saber N."/>
            <person name="Kharbatia N.M."/>
            <person name="Rupper R.R."/>
            <person name="Sharp A.R."/>
            <person name="Dally N."/>
            <person name="Boughton B.A."/>
            <person name="Woo Y.H."/>
            <person name="Gao G."/>
            <person name="Schijlen E.G.W.M."/>
            <person name="Guo X."/>
            <person name="Momin A.A."/>
            <person name="Negrao S."/>
            <person name="Al-Babili S."/>
            <person name="Gehring C."/>
            <person name="Roessner U."/>
            <person name="Jung C."/>
            <person name="Murphy K."/>
            <person name="Arold S.T."/>
            <person name="Gojobori T."/>
            <person name="van der Linden C.G."/>
            <person name="van Loo E.N."/>
            <person name="Jellen E.N."/>
            <person name="Maughan P.J."/>
            <person name="Tester M."/>
        </authorList>
    </citation>
    <scope>NUCLEOTIDE SEQUENCE [LARGE SCALE GENOMIC DNA]</scope>
    <source>
        <strain evidence="13">cv. PI 614886</strain>
    </source>
</reference>
<dbReference type="Gramene" id="AUR62020313-RA">
    <property type="protein sequence ID" value="AUR62020313-RA:cds"/>
    <property type="gene ID" value="AUR62020313"/>
</dbReference>
<evidence type="ECO:0000256" key="2">
    <source>
        <dbReference type="ARBA" id="ARBA00004167"/>
    </source>
</evidence>
<dbReference type="InterPro" id="IPR036396">
    <property type="entry name" value="Cyt_P450_sf"/>
</dbReference>
<comment type="subcellular location">
    <subcellularLocation>
        <location evidence="2">Membrane</location>
        <topology evidence="2">Single-pass membrane protein</topology>
    </subcellularLocation>
</comment>
<keyword evidence="10" id="KW-0503">Monooxygenase</keyword>